<sequence>MVQPFFFRKNEAVSRFVAAHRHPRNFLERDKKFRRIKQMNKKTYTGSKIQNHFTAYLIQFVRGKRHDYLEKKIQMADAEELLEDIGQMEARIVIEELLENQTREQLLLQEAQGKYPEWNKMSDERLMKALHTLRDEERKLIYQHVFEERTFEEMSRLNGLSEERCKGIYYYAIRKIRKVMGGEN</sequence>
<accession>A0A395XJI2</accession>
<dbReference type="InterPro" id="IPR007630">
    <property type="entry name" value="RNA_pol_sigma70_r4"/>
</dbReference>
<dbReference type="InterPro" id="IPR013324">
    <property type="entry name" value="RNA_pol_sigma_r3/r4-like"/>
</dbReference>
<dbReference type="EMBL" id="QSAJ01000023">
    <property type="protein sequence ID" value="RGW52333.1"/>
    <property type="molecule type" value="Genomic_DNA"/>
</dbReference>
<comment type="caution">
    <text evidence="2">The sequence shown here is derived from an EMBL/GenBank/DDBJ whole genome shotgun (WGS) entry which is preliminary data.</text>
</comment>
<feature type="domain" description="RNA polymerase sigma-70 region 4" evidence="1">
    <location>
        <begin position="129"/>
        <end position="178"/>
    </location>
</feature>
<evidence type="ECO:0000259" key="1">
    <source>
        <dbReference type="Pfam" id="PF04545"/>
    </source>
</evidence>
<dbReference type="Gene3D" id="1.10.10.10">
    <property type="entry name" value="Winged helix-like DNA-binding domain superfamily/Winged helix DNA-binding domain"/>
    <property type="match status" value="1"/>
</dbReference>
<reference evidence="2 3" key="1">
    <citation type="submission" date="2018-08" db="EMBL/GenBank/DDBJ databases">
        <title>A genome reference for cultivated species of the human gut microbiota.</title>
        <authorList>
            <person name="Zou Y."/>
            <person name="Xue W."/>
            <person name="Luo G."/>
        </authorList>
    </citation>
    <scope>NUCLEOTIDE SEQUENCE [LARGE SCALE GENOMIC DNA]</scope>
    <source>
        <strain evidence="2 3">AF12-11</strain>
    </source>
</reference>
<dbReference type="GO" id="GO:0003700">
    <property type="term" value="F:DNA-binding transcription factor activity"/>
    <property type="evidence" value="ECO:0007669"/>
    <property type="project" value="InterPro"/>
</dbReference>
<dbReference type="InterPro" id="IPR036388">
    <property type="entry name" value="WH-like_DNA-bd_sf"/>
</dbReference>
<dbReference type="GO" id="GO:0006352">
    <property type="term" value="P:DNA-templated transcription initiation"/>
    <property type="evidence" value="ECO:0007669"/>
    <property type="project" value="InterPro"/>
</dbReference>
<proteinExistence type="predicted"/>
<evidence type="ECO:0000313" key="3">
    <source>
        <dbReference type="Proteomes" id="UP000266376"/>
    </source>
</evidence>
<dbReference type="Pfam" id="PF04545">
    <property type="entry name" value="Sigma70_r4"/>
    <property type="match status" value="1"/>
</dbReference>
<dbReference type="SUPFAM" id="SSF88659">
    <property type="entry name" value="Sigma3 and sigma4 domains of RNA polymerase sigma factors"/>
    <property type="match status" value="1"/>
</dbReference>
<dbReference type="AlphaFoldDB" id="A0A395XJI2"/>
<name>A0A395XJI2_9FIRM</name>
<gene>
    <name evidence="2" type="ORF">DWV67_09840</name>
</gene>
<protein>
    <submittedName>
        <fullName evidence="2">Sigma-70 family RNA polymerase sigma factor</fullName>
    </submittedName>
</protein>
<dbReference type="Proteomes" id="UP000266376">
    <property type="component" value="Unassembled WGS sequence"/>
</dbReference>
<evidence type="ECO:0000313" key="2">
    <source>
        <dbReference type="EMBL" id="RGW52333.1"/>
    </source>
</evidence>
<organism evidence="2 3">
    <name type="scientific">Dorea formicigenerans</name>
    <dbReference type="NCBI Taxonomy" id="39486"/>
    <lineage>
        <taxon>Bacteria</taxon>
        <taxon>Bacillati</taxon>
        <taxon>Bacillota</taxon>
        <taxon>Clostridia</taxon>
        <taxon>Lachnospirales</taxon>
        <taxon>Lachnospiraceae</taxon>
        <taxon>Dorea</taxon>
    </lineage>
</organism>